<evidence type="ECO:0000256" key="9">
    <source>
        <dbReference type="ARBA" id="ARBA00023242"/>
    </source>
</evidence>
<dbReference type="PANTHER" id="PTHR32194">
    <property type="entry name" value="METALLOPROTEASE TLDD"/>
    <property type="match status" value="1"/>
</dbReference>
<evidence type="ECO:0000256" key="10">
    <source>
        <dbReference type="ARBA" id="ARBA00026071"/>
    </source>
</evidence>
<dbReference type="AlphaFoldDB" id="A0AAV8QB20"/>
<comment type="subunit">
    <text evidence="3">Component of the 20S core complex of the 26S proteasome. The 26S proteasome is composed of a core protease (CP), known as the 20S proteasome, capped at one or both ends by the 19S regulatory particle (RP/PA700). The 20S proteasome core is composed of 28 subunits that are arranged in four stacked rings, resulting in a barrel-shaped structure. The two end rings are each formed by seven alpha subunits, and the two central rings are each formed by seven beta subunits. The catalytic chamber with the active sites is on the inside of the barrel.</text>
</comment>
<dbReference type="InterPro" id="IPR016050">
    <property type="entry name" value="Proteasome_bsu_CS"/>
</dbReference>
<comment type="subunit">
    <text evidence="10">The 26S proteasome consists of a 20S proteasome core and two 19S regulatory subunits. The 20S proteasome core is composed of 28 subunits that are arranged in four stacked rings, resulting in a barrel-shaped structure. The two end rings are each formed by seven alpha subunits, and the two central rings are each formed by seven beta subunits. The catalytic chamber with the active sites is on the inside of the barrel.</text>
</comment>
<dbReference type="FunFam" id="3.60.20.10:FF:000005">
    <property type="entry name" value="Proteasome subunit beta type-2"/>
    <property type="match status" value="1"/>
</dbReference>
<keyword evidence="6" id="KW-0888">Threonine protease</keyword>
<dbReference type="SUPFAM" id="SSF56235">
    <property type="entry name" value="N-terminal nucleophile aminohydrolases (Ntn hydrolases)"/>
    <property type="match status" value="1"/>
</dbReference>
<dbReference type="GO" id="GO:0005634">
    <property type="term" value="C:nucleus"/>
    <property type="evidence" value="ECO:0007669"/>
    <property type="project" value="UniProtKB-SubCell"/>
</dbReference>
<dbReference type="GO" id="GO:0005839">
    <property type="term" value="C:proteasome core complex"/>
    <property type="evidence" value="ECO:0007669"/>
    <property type="project" value="InterPro"/>
</dbReference>
<dbReference type="InterPro" id="IPR023333">
    <property type="entry name" value="Proteasome_suB-type"/>
</dbReference>
<dbReference type="CDD" id="cd03763">
    <property type="entry name" value="proteasome_beta_type_7"/>
    <property type="match status" value="1"/>
</dbReference>
<keyword evidence="4 12" id="KW-0963">Cytoplasm</keyword>
<evidence type="ECO:0000256" key="7">
    <source>
        <dbReference type="ARBA" id="ARBA00022801"/>
    </source>
</evidence>
<dbReference type="Proteomes" id="UP001222027">
    <property type="component" value="Unassembled WGS sequence"/>
</dbReference>
<dbReference type="EMBL" id="JAQQAF010000007">
    <property type="protein sequence ID" value="KAJ8470424.1"/>
    <property type="molecule type" value="Genomic_DNA"/>
</dbReference>
<comment type="function">
    <text evidence="2">The proteasome is a multicatalytic proteinase complex which is characterized by its ability to cleave peptides with Arg, Phe, Tyr, Leu, and Glu adjacent to the leaving group at neutral or slightly basic pH. The proteasome has an ATP-dependent proteolytic activity.</text>
</comment>
<keyword evidence="7" id="KW-0378">Hydrolase</keyword>
<dbReference type="GO" id="GO:0004298">
    <property type="term" value="F:threonine-type endopeptidase activity"/>
    <property type="evidence" value="ECO:0007669"/>
    <property type="project" value="UniProtKB-KW"/>
</dbReference>
<comment type="subunit">
    <text evidence="12">Component of the proteasome complex.</text>
</comment>
<evidence type="ECO:0000256" key="4">
    <source>
        <dbReference type="ARBA" id="ARBA00022490"/>
    </source>
</evidence>
<comment type="catalytic activity">
    <reaction evidence="1">
        <text>Cleavage of peptide bonds with very broad specificity.</text>
        <dbReference type="EC" id="3.4.25.1"/>
    </reaction>
</comment>
<comment type="similarity">
    <text evidence="12">Belongs to the peptidase T1B family.</text>
</comment>
<dbReference type="InterPro" id="IPR029055">
    <property type="entry name" value="Ntn_hydrolases_N"/>
</dbReference>
<dbReference type="PROSITE" id="PS00854">
    <property type="entry name" value="PROTEASOME_BETA_1"/>
    <property type="match status" value="1"/>
</dbReference>
<keyword evidence="9 12" id="KW-0539">Nucleus</keyword>
<keyword evidence="8 12" id="KW-0647">Proteasome</keyword>
<sequence length="285" mass="30829">MHVIVEGDRERMARFAADAPTRGGFSFDLCQRNEMLLKKGTQLPTFRKTGTTIVGLVFEDGVILGADTRATEGPIVADKNCEKIHYMAPNIYCCGAGTAADTEAVTDMVSSQLQLHRYATGRESRVVTALTLLKSHLFSYQGHVSAALVLGGVDITGPHLHTVYPHGSTDTLPFATMGSGSLAAMAVFESKFREGLTRDEGIKLVSEAICSGIFNDLGSGSNVDVCVITRGQTEYLRNHQLPNPRTYVSSRGYNFLKGHTEVLSTKITPLKSKVEAPAEVDAMEE</sequence>
<evidence type="ECO:0000256" key="8">
    <source>
        <dbReference type="ARBA" id="ARBA00022942"/>
    </source>
</evidence>
<dbReference type="PRINTS" id="PR00141">
    <property type="entry name" value="PROTEASOME"/>
</dbReference>
<name>A0AAV8QB20_ENSVE</name>
<proteinExistence type="inferred from homology"/>
<evidence type="ECO:0000256" key="6">
    <source>
        <dbReference type="ARBA" id="ARBA00022698"/>
    </source>
</evidence>
<dbReference type="PROSITE" id="PS51476">
    <property type="entry name" value="PROTEASOME_BETA_2"/>
    <property type="match status" value="1"/>
</dbReference>
<comment type="function">
    <text evidence="12">Component of the proteasome, a multicatalytic proteinase complex which is characterized by its ability to cleave peptides with Arg, Phe, Tyr, Leu, and Glu adjacent to the leaving group at neutral or slightly basic pH. The proteasome has an ATP-dependent proteolytic activity.</text>
</comment>
<feature type="active site" description="Nucleophile" evidence="11">
    <location>
        <position position="51"/>
    </location>
</feature>
<accession>A0AAV8QB20</accession>
<organism evidence="13 14">
    <name type="scientific">Ensete ventricosum</name>
    <name type="common">Abyssinian banana</name>
    <name type="synonym">Musa ensete</name>
    <dbReference type="NCBI Taxonomy" id="4639"/>
    <lineage>
        <taxon>Eukaryota</taxon>
        <taxon>Viridiplantae</taxon>
        <taxon>Streptophyta</taxon>
        <taxon>Embryophyta</taxon>
        <taxon>Tracheophyta</taxon>
        <taxon>Spermatophyta</taxon>
        <taxon>Magnoliopsida</taxon>
        <taxon>Liliopsida</taxon>
        <taxon>Zingiberales</taxon>
        <taxon>Musaceae</taxon>
        <taxon>Ensete</taxon>
    </lineage>
</organism>
<dbReference type="PANTHER" id="PTHR32194:SF4">
    <property type="entry name" value="PROTEASOME SUBUNIT BETA TYPE-7"/>
    <property type="match status" value="1"/>
</dbReference>
<comment type="caution">
    <text evidence="13">The sequence shown here is derived from an EMBL/GenBank/DDBJ whole genome shotgun (WGS) entry which is preliminary data.</text>
</comment>
<evidence type="ECO:0000256" key="2">
    <source>
        <dbReference type="ARBA" id="ARBA00002000"/>
    </source>
</evidence>
<gene>
    <name evidence="13" type="ORF">OPV22_024767</name>
</gene>
<keyword evidence="5" id="KW-0645">Protease</keyword>
<dbReference type="Pfam" id="PF00227">
    <property type="entry name" value="Proteasome"/>
    <property type="match status" value="1"/>
</dbReference>
<protein>
    <recommendedName>
        <fullName evidence="12">Proteasome subunit beta</fullName>
    </recommendedName>
</protein>
<dbReference type="InterPro" id="IPR000243">
    <property type="entry name" value="Pept_T1A_subB"/>
</dbReference>
<evidence type="ECO:0000256" key="12">
    <source>
        <dbReference type="RuleBase" id="RU004203"/>
    </source>
</evidence>
<dbReference type="InterPro" id="IPR001353">
    <property type="entry name" value="Proteasome_sua/b"/>
</dbReference>
<comment type="subcellular location">
    <subcellularLocation>
        <location evidence="12">Cytoplasm</location>
    </subcellularLocation>
    <subcellularLocation>
        <location evidence="12">Nucleus</location>
    </subcellularLocation>
</comment>
<evidence type="ECO:0000256" key="5">
    <source>
        <dbReference type="ARBA" id="ARBA00022670"/>
    </source>
</evidence>
<reference evidence="13 14" key="1">
    <citation type="submission" date="2022-12" db="EMBL/GenBank/DDBJ databases">
        <title>Chromosome-scale assembly of the Ensete ventricosum genome.</title>
        <authorList>
            <person name="Dussert Y."/>
            <person name="Stocks J."/>
            <person name="Wendawek A."/>
            <person name="Woldeyes F."/>
            <person name="Nichols R.A."/>
            <person name="Borrell J.S."/>
        </authorList>
    </citation>
    <scope>NUCLEOTIDE SEQUENCE [LARGE SCALE GENOMIC DNA]</scope>
    <source>
        <strain evidence="14">cv. Maze</strain>
        <tissue evidence="13">Seeds</tissue>
    </source>
</reference>
<evidence type="ECO:0000313" key="13">
    <source>
        <dbReference type="EMBL" id="KAJ8470424.1"/>
    </source>
</evidence>
<dbReference type="Gene3D" id="3.60.20.10">
    <property type="entry name" value="Glutamine Phosphoribosylpyrophosphate, subunit 1, domain 1"/>
    <property type="match status" value="1"/>
</dbReference>
<evidence type="ECO:0000256" key="11">
    <source>
        <dbReference type="PIRSR" id="PIRSR600243-1"/>
    </source>
</evidence>
<evidence type="ECO:0000256" key="1">
    <source>
        <dbReference type="ARBA" id="ARBA00001198"/>
    </source>
</evidence>
<dbReference type="GO" id="GO:0051603">
    <property type="term" value="P:proteolysis involved in protein catabolic process"/>
    <property type="evidence" value="ECO:0007669"/>
    <property type="project" value="InterPro"/>
</dbReference>
<keyword evidence="14" id="KW-1185">Reference proteome</keyword>
<evidence type="ECO:0000256" key="3">
    <source>
        <dbReference type="ARBA" id="ARBA00011517"/>
    </source>
</evidence>
<evidence type="ECO:0000313" key="14">
    <source>
        <dbReference type="Proteomes" id="UP001222027"/>
    </source>
</evidence>
<dbReference type="GO" id="GO:0005737">
    <property type="term" value="C:cytoplasm"/>
    <property type="evidence" value="ECO:0007669"/>
    <property type="project" value="UniProtKB-SubCell"/>
</dbReference>